<dbReference type="EMBL" id="JWJG01000028">
    <property type="protein sequence ID" value="KIF80606.1"/>
    <property type="molecule type" value="Genomic_DNA"/>
</dbReference>
<dbReference type="Gene3D" id="3.20.20.450">
    <property type="entry name" value="EAL domain"/>
    <property type="match status" value="1"/>
</dbReference>
<protein>
    <submittedName>
        <fullName evidence="2">Diguanylate phosphodiesterase</fullName>
    </submittedName>
</protein>
<dbReference type="Pfam" id="PF01590">
    <property type="entry name" value="GAF"/>
    <property type="match status" value="1"/>
</dbReference>
<reference evidence="2 3" key="1">
    <citation type="submission" date="2014-12" db="EMBL/GenBank/DDBJ databases">
        <title>Denitrispirillum autotrophicum gen. nov., sp. nov., Denitrifying, Facultatively Autotrophic Bacteria Isolated from Rice Paddy Soil.</title>
        <authorList>
            <person name="Ishii S."/>
            <person name="Ashida N."/>
            <person name="Ohno H."/>
            <person name="Otsuka S."/>
            <person name="Yokota A."/>
            <person name="Senoo K."/>
        </authorList>
    </citation>
    <scope>NUCLEOTIDE SEQUENCE [LARGE SCALE GENOMIC DNA]</scope>
    <source>
        <strain evidence="2 3">TSA66</strain>
    </source>
</reference>
<proteinExistence type="predicted"/>
<dbReference type="InterPro" id="IPR035919">
    <property type="entry name" value="EAL_sf"/>
</dbReference>
<feature type="domain" description="EAL" evidence="1">
    <location>
        <begin position="166"/>
        <end position="406"/>
    </location>
</feature>
<dbReference type="SMART" id="SM00065">
    <property type="entry name" value="GAF"/>
    <property type="match status" value="1"/>
</dbReference>
<dbReference type="PANTHER" id="PTHR33121">
    <property type="entry name" value="CYCLIC DI-GMP PHOSPHODIESTERASE PDEF"/>
    <property type="match status" value="1"/>
</dbReference>
<dbReference type="SUPFAM" id="SSF141868">
    <property type="entry name" value="EAL domain-like"/>
    <property type="match status" value="1"/>
</dbReference>
<dbReference type="CDD" id="cd01948">
    <property type="entry name" value="EAL"/>
    <property type="match status" value="1"/>
</dbReference>
<evidence type="ECO:0000313" key="2">
    <source>
        <dbReference type="EMBL" id="KIF80606.1"/>
    </source>
</evidence>
<sequence>MAFSDLLLQSVGESEIQGRESLPQLLNAIRQHLQMDVAFVSEFVRGRRVFRTVDPPGPDNPVQPGASDPLEESYCQRVVDGRLPELMCDAKQNPVAAALPVTHALPVGAHLSVPILLADGSYYGTFCCFSYSPDQSLDARDLNMMRVFADVAARLIDKEREVSLRQKTLEGKILAALESDSLSMVYQPIYDLEQAKVVGFEALSRFSPDPYRPPDAWFCDAKEVGLGSELEARAIRLGLRAMEHLPDDIYMSVNISPEYILDGVLEEIFQDQTLHRVMLEITEHAVVDHYDELARLIRPFRHRGLKIAVDDAGAGYASFRHILNLAPDRIKLDISLTRNIDTDSSRRALAAAFSKFAEETGTAIVAEGVETESEIKTLRRLGVTKVQGYYIGRPMPLSQAAQICCH</sequence>
<dbReference type="InterPro" id="IPR001633">
    <property type="entry name" value="EAL_dom"/>
</dbReference>
<dbReference type="Pfam" id="PF00563">
    <property type="entry name" value="EAL"/>
    <property type="match status" value="1"/>
</dbReference>
<dbReference type="OrthoDB" id="9813903at2"/>
<organism evidence="2 3">
    <name type="scientific">Noviherbaspirillum autotrophicum</name>
    <dbReference type="NCBI Taxonomy" id="709839"/>
    <lineage>
        <taxon>Bacteria</taxon>
        <taxon>Pseudomonadati</taxon>
        <taxon>Pseudomonadota</taxon>
        <taxon>Betaproteobacteria</taxon>
        <taxon>Burkholderiales</taxon>
        <taxon>Oxalobacteraceae</taxon>
        <taxon>Noviherbaspirillum</taxon>
    </lineage>
</organism>
<dbReference type="PANTHER" id="PTHR33121:SF70">
    <property type="entry name" value="SIGNALING PROTEIN YKOW"/>
    <property type="match status" value="1"/>
</dbReference>
<dbReference type="InterPro" id="IPR050706">
    <property type="entry name" value="Cyclic-di-GMP_PDE-like"/>
</dbReference>
<dbReference type="RefSeq" id="WP_040039508.1">
    <property type="nucleotide sequence ID" value="NZ_JWJG01000028.1"/>
</dbReference>
<dbReference type="Gene3D" id="3.30.450.40">
    <property type="match status" value="1"/>
</dbReference>
<evidence type="ECO:0000313" key="3">
    <source>
        <dbReference type="Proteomes" id="UP000031572"/>
    </source>
</evidence>
<dbReference type="InterPro" id="IPR029016">
    <property type="entry name" value="GAF-like_dom_sf"/>
</dbReference>
<comment type="caution">
    <text evidence="2">The sequence shown here is derived from an EMBL/GenBank/DDBJ whole genome shotgun (WGS) entry which is preliminary data.</text>
</comment>
<gene>
    <name evidence="2" type="ORF">TSA66_06925</name>
</gene>
<dbReference type="SMART" id="SM00052">
    <property type="entry name" value="EAL"/>
    <property type="match status" value="1"/>
</dbReference>
<dbReference type="InterPro" id="IPR003018">
    <property type="entry name" value="GAF"/>
</dbReference>
<dbReference type="STRING" id="709839.TSA66_06925"/>
<dbReference type="Proteomes" id="UP000031572">
    <property type="component" value="Unassembled WGS sequence"/>
</dbReference>
<accession>A0A0C2BRB3</accession>
<dbReference type="PROSITE" id="PS50883">
    <property type="entry name" value="EAL"/>
    <property type="match status" value="1"/>
</dbReference>
<evidence type="ECO:0000259" key="1">
    <source>
        <dbReference type="PROSITE" id="PS50883"/>
    </source>
</evidence>
<dbReference type="SUPFAM" id="SSF55781">
    <property type="entry name" value="GAF domain-like"/>
    <property type="match status" value="1"/>
</dbReference>
<dbReference type="GO" id="GO:0071111">
    <property type="term" value="F:cyclic-guanylate-specific phosphodiesterase activity"/>
    <property type="evidence" value="ECO:0007669"/>
    <property type="project" value="InterPro"/>
</dbReference>
<name>A0A0C2BRB3_9BURK</name>
<dbReference type="AlphaFoldDB" id="A0A0C2BRB3"/>
<keyword evidence="3" id="KW-1185">Reference proteome</keyword>